<geneLocation type="plasmid" evidence="3">
    <name>pMG4_1215</name>
</geneLocation>
<accession>A0A7L7TGH8</accession>
<organism evidence="3">
    <name type="scientific">Pseudomonas syringae pv. actinidiae</name>
    <dbReference type="NCBI Taxonomy" id="103796"/>
    <lineage>
        <taxon>Bacteria</taxon>
        <taxon>Pseudomonadati</taxon>
        <taxon>Pseudomonadota</taxon>
        <taxon>Gammaproteobacteria</taxon>
        <taxon>Pseudomonadales</taxon>
        <taxon>Pseudomonadaceae</taxon>
        <taxon>Pseudomonas</taxon>
        <taxon>Pseudomonas syringae</taxon>
    </lineage>
</organism>
<dbReference type="AlphaFoldDB" id="A0A7L7TGH8"/>
<evidence type="ECO:0000313" key="3">
    <source>
        <dbReference type="EMBL" id="QOC74127.1"/>
    </source>
</evidence>
<keyword evidence="3" id="KW-0614">Plasmid</keyword>
<dbReference type="InterPro" id="IPR021104">
    <property type="entry name" value="KfrA_DNA-bd_N"/>
</dbReference>
<feature type="domain" description="KfrA N-terminal DNA-binding" evidence="2">
    <location>
        <begin position="10"/>
        <end position="115"/>
    </location>
</feature>
<feature type="coiled-coil region" evidence="1">
    <location>
        <begin position="268"/>
        <end position="302"/>
    </location>
</feature>
<evidence type="ECO:0000259" key="2">
    <source>
        <dbReference type="Pfam" id="PF11740"/>
    </source>
</evidence>
<feature type="coiled-coil region" evidence="1">
    <location>
        <begin position="94"/>
        <end position="163"/>
    </location>
</feature>
<feature type="coiled-coil region" evidence="1">
    <location>
        <begin position="190"/>
        <end position="228"/>
    </location>
</feature>
<dbReference type="Pfam" id="PF11740">
    <property type="entry name" value="KfrA_N"/>
    <property type="match status" value="1"/>
</dbReference>
<sequence>MIKPYSQQTYAAVMDLLRAGQTPSWRRVREITGTGSSNDLLREIRQIVIEVAERAAAGDYPKEAQDAFWSLWMELKGIASSELDALREQLFEQNRLAQQAATDAQIDAAQAKQQLAERERQVQLLENQLSLAGARELKLNDNIEELNGRIVQEQEKLAALHQAHQSAIEAKDQDIRTWQGKLETETQLRHQVLAETVTEHQAKVSRLEQEIKNELDRYDKDTAKLMRQLDADRTEHRREQLVVNGDLKLAREQLADSRQQSAAVAGENSALLRQIGDLTNQRQALEQRNQALQDETRALSSQVAELTGTLRSLEKLNLDADRKTE</sequence>
<name>A0A7L7TGH8_PSESF</name>
<keyword evidence="1" id="KW-0175">Coiled coil</keyword>
<protein>
    <submittedName>
        <fullName evidence="3">Putative KrfA protein</fullName>
    </submittedName>
</protein>
<dbReference type="RefSeq" id="WP_074321177.1">
    <property type="nucleotide sequence ID" value="NZ_MK569690.1"/>
</dbReference>
<reference evidence="3" key="1">
    <citation type="submission" date="2019-02" db="EMBL/GenBank/DDBJ databases">
        <authorList>
            <person name="Taiaroa G."/>
            <person name="Butler M."/>
            <person name="Lamont I."/>
            <person name="Black M."/>
            <person name="Poulter J."/>
            <person name="Zhao M."/>
            <person name="Poulter R."/>
        </authorList>
    </citation>
    <scope>NUCLEOTIDE SEQUENCE</scope>
    <source>
        <strain evidence="3">1215</strain>
        <plasmid evidence="3">pMG4_1215</plasmid>
    </source>
</reference>
<proteinExistence type="predicted"/>
<evidence type="ECO:0000256" key="1">
    <source>
        <dbReference type="SAM" id="Coils"/>
    </source>
</evidence>
<dbReference type="EMBL" id="MK569690">
    <property type="protein sequence ID" value="QOC74127.1"/>
    <property type="molecule type" value="Genomic_DNA"/>
</dbReference>